<protein>
    <submittedName>
        <fullName evidence="2">Uncharacterized protein</fullName>
    </submittedName>
</protein>
<organism evidence="1 2">
    <name type="scientific">Panagrolaimus sp. PS1159</name>
    <dbReference type="NCBI Taxonomy" id="55785"/>
    <lineage>
        <taxon>Eukaryota</taxon>
        <taxon>Metazoa</taxon>
        <taxon>Ecdysozoa</taxon>
        <taxon>Nematoda</taxon>
        <taxon>Chromadorea</taxon>
        <taxon>Rhabditida</taxon>
        <taxon>Tylenchina</taxon>
        <taxon>Panagrolaimomorpha</taxon>
        <taxon>Panagrolaimoidea</taxon>
        <taxon>Panagrolaimidae</taxon>
        <taxon>Panagrolaimus</taxon>
    </lineage>
</organism>
<reference evidence="2" key="1">
    <citation type="submission" date="2022-11" db="UniProtKB">
        <authorList>
            <consortium name="WormBaseParasite"/>
        </authorList>
    </citation>
    <scope>IDENTIFICATION</scope>
</reference>
<evidence type="ECO:0000313" key="1">
    <source>
        <dbReference type="Proteomes" id="UP000887580"/>
    </source>
</evidence>
<proteinExistence type="predicted"/>
<accession>A0AC35GEW5</accession>
<dbReference type="Proteomes" id="UP000887580">
    <property type="component" value="Unplaced"/>
</dbReference>
<dbReference type="WBParaSite" id="PS1159_v2.g4455.t1">
    <property type="protein sequence ID" value="PS1159_v2.g4455.t1"/>
    <property type="gene ID" value="PS1159_v2.g4455"/>
</dbReference>
<sequence length="222" mass="26106">MHQSKNIAILNTTRKFSSAIIQRPSLVNVANDGRDAVAREDPAKLRPDLLFFGEIYRTCFEYIHIVDAAKFVVLFDFLVLILELDFFISKVGYFDVLHCLHLIWAVGSGLSAVIGFWQERFFLFWPLIALKATKFVLCLFTAVLLLILNLTYRRGLHKFIKWNYPRVEDTVTFSYLLFFLCLIFLTLDGLIFDLLYRVQIYFRRKAMAIYFMERQEILSIFV</sequence>
<evidence type="ECO:0000313" key="2">
    <source>
        <dbReference type="WBParaSite" id="PS1159_v2.g4455.t1"/>
    </source>
</evidence>
<name>A0AC35GEW5_9BILA</name>